<dbReference type="Pfam" id="PF07929">
    <property type="entry name" value="PRiA4_ORF3"/>
    <property type="match status" value="1"/>
</dbReference>
<proteinExistence type="predicted"/>
<feature type="domain" description="Plasmid pRiA4b Orf3-like" evidence="1">
    <location>
        <begin position="5"/>
        <end position="121"/>
    </location>
</feature>
<dbReference type="AlphaFoldDB" id="A0A7C5NT35"/>
<dbReference type="Proteomes" id="UP000886217">
    <property type="component" value="Unassembled WGS sequence"/>
</dbReference>
<evidence type="ECO:0000259" key="1">
    <source>
        <dbReference type="Pfam" id="PF07929"/>
    </source>
</evidence>
<comment type="caution">
    <text evidence="2">The sequence shown here is derived from an EMBL/GenBank/DDBJ whole genome shotgun (WGS) entry which is preliminary data.</text>
</comment>
<accession>A0A7C5NT35</accession>
<dbReference type="InterPro" id="IPR012912">
    <property type="entry name" value="Plasmid_pRiA4b_Orf3-like"/>
</dbReference>
<organism evidence="2">
    <name type="scientific">Thermococcus litoralis</name>
    <dbReference type="NCBI Taxonomy" id="2265"/>
    <lineage>
        <taxon>Archaea</taxon>
        <taxon>Methanobacteriati</taxon>
        <taxon>Methanobacteriota</taxon>
        <taxon>Thermococci</taxon>
        <taxon>Thermococcales</taxon>
        <taxon>Thermococcaceae</taxon>
        <taxon>Thermococcus</taxon>
    </lineage>
</organism>
<sequence>MSKTYRVLAVPEEFTLYDLAEAIVDSFGFDFDHAFGFYNNIKRWTESTEGYELFADIGEESKFRGVKRTKINQVFNKIKKKMLFLFDYGDEWHFIVELKGIKPPEENVEYPLVVKSVGEAPLQYEEMEEKNE</sequence>
<dbReference type="SUPFAM" id="SSF159941">
    <property type="entry name" value="MM3350-like"/>
    <property type="match status" value="1"/>
</dbReference>
<evidence type="ECO:0000313" key="2">
    <source>
        <dbReference type="EMBL" id="HHI00983.1"/>
    </source>
</evidence>
<dbReference type="EMBL" id="DRTU01000240">
    <property type="protein sequence ID" value="HHI00983.1"/>
    <property type="molecule type" value="Genomic_DNA"/>
</dbReference>
<reference evidence="2" key="1">
    <citation type="journal article" date="2020" name="mSystems">
        <title>Genome- and Community-Level Interaction Insights into Carbon Utilization and Element Cycling Functions of Hydrothermarchaeota in Hydrothermal Sediment.</title>
        <authorList>
            <person name="Zhou Z."/>
            <person name="Liu Y."/>
            <person name="Xu W."/>
            <person name="Pan J."/>
            <person name="Luo Z.H."/>
            <person name="Li M."/>
        </authorList>
    </citation>
    <scope>NUCLEOTIDE SEQUENCE [LARGE SCALE GENOMIC DNA]</scope>
    <source>
        <strain evidence="2">HyVt-93</strain>
    </source>
</reference>
<gene>
    <name evidence="2" type="ORF">ENL40_05910</name>
</gene>
<dbReference type="InterPro" id="IPR024047">
    <property type="entry name" value="MM3350-like_sf"/>
</dbReference>
<dbReference type="Gene3D" id="3.10.290.30">
    <property type="entry name" value="MM3350-like"/>
    <property type="match status" value="1"/>
</dbReference>
<protein>
    <recommendedName>
        <fullName evidence="1">Plasmid pRiA4b Orf3-like domain-containing protein</fullName>
    </recommendedName>
</protein>
<dbReference type="PANTHER" id="PTHR41878:SF1">
    <property type="entry name" value="TNPR PROTEIN"/>
    <property type="match status" value="1"/>
</dbReference>
<dbReference type="PANTHER" id="PTHR41878">
    <property type="entry name" value="LEXA REPRESSOR-RELATED"/>
    <property type="match status" value="1"/>
</dbReference>
<name>A0A7C5NT35_THELI</name>